<evidence type="ECO:0000259" key="3">
    <source>
        <dbReference type="Pfam" id="PF13962"/>
    </source>
</evidence>
<protein>
    <recommendedName>
        <fullName evidence="3">PGG domain-containing protein</fullName>
    </recommendedName>
</protein>
<dbReference type="Pfam" id="PF13962">
    <property type="entry name" value="PGG"/>
    <property type="match status" value="1"/>
</dbReference>
<name>A0A8T0CR78_CORYI</name>
<evidence type="ECO:0000256" key="1">
    <source>
        <dbReference type="PROSITE-ProRule" id="PRU00023"/>
    </source>
</evidence>
<dbReference type="AlphaFoldDB" id="A0A8T0CR78"/>
<comment type="caution">
    <text evidence="4">The sequence shown here is derived from an EMBL/GenBank/DDBJ whole genome shotgun (WGS) entry which is preliminary data.</text>
</comment>
<accession>A0A8T0CR78</accession>
<dbReference type="SMART" id="SM00248">
    <property type="entry name" value="ANK"/>
    <property type="match status" value="4"/>
</dbReference>
<sequence length="421" mass="47273">MDPRLHHAIEYDDVDELHRLIVEDRNLLERVSEDPFPNTPLHVAAAAGKIQVAMEVAILKPSVARKLDPEGYSPMHLALQHKHYQTVRALMTLDLELIRVRGRRGITPLHYVAGKEGDNELELLAEFLSTCRSSIKDLTSRCETAVHVAVKNHNLKAFMVLFGWLVQVGLTRILSWKDQDGNTVLHIAAYKGQLEIIKPLIECMNVNAKNFNGRTALDIFQVNVHFDEDVVKRLRRKSTFTLSLSQYFSRELTVSEKIEYAMGIGDEATRDIILVVATLIATATYQSSVATANFSGIAIEKPHKAGNTILSGSDLYSFVYVNTMAFFVSVASIGVAALSLRPQPLIVYISLLILSLAYGFILVVEFPKSDRVKGFILMEVFLVLLDMTLGLLCGMWRMRIRVESRVDATRKWFSDILGSKE</sequence>
<dbReference type="OrthoDB" id="674805at2759"/>
<proteinExistence type="predicted"/>
<keyword evidence="5" id="KW-1185">Reference proteome</keyword>
<feature type="transmembrane region" description="Helical" evidence="2">
    <location>
        <begin position="376"/>
        <end position="396"/>
    </location>
</feature>
<dbReference type="Pfam" id="PF12796">
    <property type="entry name" value="Ank_2"/>
    <property type="match status" value="1"/>
</dbReference>
<feature type="transmembrane region" description="Helical" evidence="2">
    <location>
        <begin position="345"/>
        <end position="364"/>
    </location>
</feature>
<organism evidence="4 5">
    <name type="scientific">Corymbia citriodora subsp. variegata</name>
    <dbReference type="NCBI Taxonomy" id="360336"/>
    <lineage>
        <taxon>Eukaryota</taxon>
        <taxon>Viridiplantae</taxon>
        <taxon>Streptophyta</taxon>
        <taxon>Embryophyta</taxon>
        <taxon>Tracheophyta</taxon>
        <taxon>Spermatophyta</taxon>
        <taxon>Magnoliopsida</taxon>
        <taxon>eudicotyledons</taxon>
        <taxon>Gunneridae</taxon>
        <taxon>Pentapetalae</taxon>
        <taxon>rosids</taxon>
        <taxon>malvids</taxon>
        <taxon>Myrtales</taxon>
        <taxon>Myrtaceae</taxon>
        <taxon>Myrtoideae</taxon>
        <taxon>Eucalypteae</taxon>
        <taxon>Corymbia</taxon>
    </lineage>
</organism>
<evidence type="ECO:0000313" key="5">
    <source>
        <dbReference type="Proteomes" id="UP000806378"/>
    </source>
</evidence>
<keyword evidence="2" id="KW-0472">Membrane</keyword>
<reference evidence="4" key="1">
    <citation type="submission" date="2020-05" db="EMBL/GenBank/DDBJ databases">
        <title>WGS assembly of Corymbia citriodora subspecies variegata.</title>
        <authorList>
            <person name="Barry K."/>
            <person name="Hundley H."/>
            <person name="Shu S."/>
            <person name="Jenkins J."/>
            <person name="Grimwood J."/>
            <person name="Baten A."/>
        </authorList>
    </citation>
    <scope>NUCLEOTIDE SEQUENCE</scope>
    <source>
        <strain evidence="4">CV2-018</strain>
    </source>
</reference>
<dbReference type="PROSITE" id="PS50297">
    <property type="entry name" value="ANK_REP_REGION"/>
    <property type="match status" value="1"/>
</dbReference>
<dbReference type="EMBL" id="MU089986">
    <property type="protein sequence ID" value="KAF7848766.1"/>
    <property type="molecule type" value="Genomic_DNA"/>
</dbReference>
<dbReference type="SUPFAM" id="SSF48403">
    <property type="entry name" value="Ankyrin repeat"/>
    <property type="match status" value="1"/>
</dbReference>
<evidence type="ECO:0000313" key="4">
    <source>
        <dbReference type="EMBL" id="KAF7848766.1"/>
    </source>
</evidence>
<dbReference type="InterPro" id="IPR026961">
    <property type="entry name" value="PGG_dom"/>
</dbReference>
<keyword evidence="2" id="KW-1133">Transmembrane helix</keyword>
<dbReference type="PANTHER" id="PTHR24128">
    <property type="entry name" value="HOMEOBOX PROTEIN WARIAI"/>
    <property type="match status" value="1"/>
</dbReference>
<dbReference type="PROSITE" id="PS50088">
    <property type="entry name" value="ANK_REPEAT"/>
    <property type="match status" value="1"/>
</dbReference>
<evidence type="ECO:0000256" key="2">
    <source>
        <dbReference type="SAM" id="Phobius"/>
    </source>
</evidence>
<gene>
    <name evidence="4" type="ORF">BT93_L1581</name>
</gene>
<feature type="domain" description="PGG" evidence="3">
    <location>
        <begin position="267"/>
        <end position="356"/>
    </location>
</feature>
<dbReference type="Gene3D" id="1.25.40.20">
    <property type="entry name" value="Ankyrin repeat-containing domain"/>
    <property type="match status" value="1"/>
</dbReference>
<dbReference type="InterPro" id="IPR002110">
    <property type="entry name" value="Ankyrin_rpt"/>
</dbReference>
<feature type="transmembrane region" description="Helical" evidence="2">
    <location>
        <begin position="315"/>
        <end position="338"/>
    </location>
</feature>
<dbReference type="Pfam" id="PF13857">
    <property type="entry name" value="Ank_5"/>
    <property type="match status" value="1"/>
</dbReference>
<feature type="repeat" description="ANK" evidence="1">
    <location>
        <begin position="180"/>
        <end position="202"/>
    </location>
</feature>
<dbReference type="Proteomes" id="UP000806378">
    <property type="component" value="Unassembled WGS sequence"/>
</dbReference>
<dbReference type="PANTHER" id="PTHR24128:SF24">
    <property type="entry name" value="ANKYRIN REPEAT PROTEIN"/>
    <property type="match status" value="1"/>
</dbReference>
<dbReference type="Gramene" id="rna-gnl|WGS:JABURB|Cocit.L1581.1">
    <property type="protein sequence ID" value="cds-KAF7848766.1"/>
    <property type="gene ID" value="gene-BT93_L1581"/>
</dbReference>
<dbReference type="InterPro" id="IPR036770">
    <property type="entry name" value="Ankyrin_rpt-contain_sf"/>
</dbReference>
<keyword evidence="1" id="KW-0040">ANK repeat</keyword>
<keyword evidence="2" id="KW-0812">Transmembrane</keyword>